<dbReference type="KEGG" id="mgj:MGM1_1540"/>
<gene>
    <name evidence="4 6" type="primary">rplU</name>
    <name evidence="6" type="ORF">MGM1_1540</name>
</gene>
<keyword evidence="7" id="KW-1185">Reference proteome</keyword>
<dbReference type="SUPFAM" id="SSF141091">
    <property type="entry name" value="L21p-like"/>
    <property type="match status" value="1"/>
</dbReference>
<evidence type="ECO:0000256" key="4">
    <source>
        <dbReference type="HAMAP-Rule" id="MF_01363"/>
    </source>
</evidence>
<dbReference type="GO" id="GO:0003735">
    <property type="term" value="F:structural constituent of ribosome"/>
    <property type="evidence" value="ECO:0007669"/>
    <property type="project" value="InterPro"/>
</dbReference>
<keyword evidence="2 4" id="KW-0689">Ribosomal protein</keyword>
<dbReference type="STRING" id="1318617.MGM1_1540"/>
<evidence type="ECO:0000256" key="5">
    <source>
        <dbReference type="RuleBase" id="RU000562"/>
    </source>
</evidence>
<dbReference type="GO" id="GO:0005737">
    <property type="term" value="C:cytoplasm"/>
    <property type="evidence" value="ECO:0007669"/>
    <property type="project" value="UniProtKB-ARBA"/>
</dbReference>
<comment type="similarity">
    <text evidence="1 4 5">Belongs to the bacterial ribosomal protein bL21 family.</text>
</comment>
<comment type="subunit">
    <text evidence="4">Part of the 50S ribosomal subunit. Contacts protein L20.</text>
</comment>
<dbReference type="eggNOG" id="COG0261">
    <property type="taxonomic scope" value="Bacteria"/>
</dbReference>
<dbReference type="GO" id="GO:0019843">
    <property type="term" value="F:rRNA binding"/>
    <property type="evidence" value="ECO:0007669"/>
    <property type="project" value="UniProtKB-UniRule"/>
</dbReference>
<keyword evidence="4 5" id="KW-0699">rRNA-binding</keyword>
<dbReference type="GO" id="GO:1990904">
    <property type="term" value="C:ribonucleoprotein complex"/>
    <property type="evidence" value="ECO:0007669"/>
    <property type="project" value="UniProtKB-KW"/>
</dbReference>
<dbReference type="PANTHER" id="PTHR21349">
    <property type="entry name" value="50S RIBOSOMAL PROTEIN L21"/>
    <property type="match status" value="1"/>
</dbReference>
<proteinExistence type="inferred from homology"/>
<dbReference type="InterPro" id="IPR001787">
    <property type="entry name" value="Ribosomal_bL21"/>
</dbReference>
<dbReference type="GO" id="GO:0005840">
    <property type="term" value="C:ribosome"/>
    <property type="evidence" value="ECO:0007669"/>
    <property type="project" value="UniProtKB-KW"/>
</dbReference>
<dbReference type="AlphaFoldDB" id="A0A097SSI3"/>
<dbReference type="HOGENOM" id="CLU_061463_3_1_14"/>
<dbReference type="Proteomes" id="UP000030066">
    <property type="component" value="Chromosome"/>
</dbReference>
<name>A0A097SSI3_9BACT</name>
<dbReference type="InterPro" id="IPR036164">
    <property type="entry name" value="bL21-like_sf"/>
</dbReference>
<evidence type="ECO:0000256" key="2">
    <source>
        <dbReference type="ARBA" id="ARBA00022980"/>
    </source>
</evidence>
<evidence type="ECO:0000256" key="1">
    <source>
        <dbReference type="ARBA" id="ARBA00008563"/>
    </source>
</evidence>
<keyword evidence="4 5" id="KW-0694">RNA-binding</keyword>
<evidence type="ECO:0000313" key="7">
    <source>
        <dbReference type="Proteomes" id="UP000030066"/>
    </source>
</evidence>
<dbReference type="HAMAP" id="MF_01363">
    <property type="entry name" value="Ribosomal_bL21"/>
    <property type="match status" value="1"/>
</dbReference>
<evidence type="ECO:0000313" key="6">
    <source>
        <dbReference type="EMBL" id="AIV03541.1"/>
    </source>
</evidence>
<dbReference type="Pfam" id="PF00829">
    <property type="entry name" value="Ribosomal_L21p"/>
    <property type="match status" value="1"/>
</dbReference>
<dbReference type="GO" id="GO:0006412">
    <property type="term" value="P:translation"/>
    <property type="evidence" value="ECO:0007669"/>
    <property type="project" value="UniProtKB-UniRule"/>
</dbReference>
<reference evidence="6 7" key="1">
    <citation type="journal article" date="2014" name="PLoS ONE">
        <title>An emerging Mycoplasma associated with trichomoniasis, vaginal infection and disease.</title>
        <authorList>
            <consortium name="Vaginal Microbiome Consortium"/>
            <person name="Fettweis J.M."/>
            <person name="Serrano M.G."/>
            <person name="Huang B."/>
            <person name="Brooks J.P."/>
            <person name="Glascock A.L."/>
            <person name="Sheth N.U."/>
            <person name="Strauss J.F.III."/>
            <person name="Jefferson K.K."/>
            <person name="Buck G.A."/>
        </authorList>
    </citation>
    <scope>NUCLEOTIDE SEQUENCE [LARGE SCALE GENOMIC DNA]</scope>
    <source>
        <strain evidence="6 7">VCU_M1</strain>
    </source>
</reference>
<dbReference type="PANTHER" id="PTHR21349:SF0">
    <property type="entry name" value="LARGE RIBOSOMAL SUBUNIT PROTEIN BL21M"/>
    <property type="match status" value="1"/>
</dbReference>
<evidence type="ECO:0000256" key="3">
    <source>
        <dbReference type="ARBA" id="ARBA00023274"/>
    </source>
</evidence>
<organism evidence="6 7">
    <name type="scientific">Candidatus Malacoplasma girerdii</name>
    <dbReference type="NCBI Taxonomy" id="1318617"/>
    <lineage>
        <taxon>Bacteria</taxon>
        <taxon>Bacillati</taxon>
        <taxon>Mycoplasmatota</taxon>
        <taxon>Mycoplasmoidales</taxon>
        <taxon>Mycoplasmoidaceae</taxon>
        <taxon>Malacoplasma</taxon>
    </lineage>
</organism>
<dbReference type="NCBIfam" id="TIGR00061">
    <property type="entry name" value="L21"/>
    <property type="match status" value="1"/>
</dbReference>
<accession>A0A097SSI3</accession>
<dbReference type="InterPro" id="IPR028909">
    <property type="entry name" value="bL21-like"/>
</dbReference>
<dbReference type="EMBL" id="CP007711">
    <property type="protein sequence ID" value="AIV03541.1"/>
    <property type="molecule type" value="Genomic_DNA"/>
</dbReference>
<protein>
    <recommendedName>
        <fullName evidence="4">Large ribosomal subunit protein bL21</fullName>
    </recommendedName>
</protein>
<comment type="function">
    <text evidence="4 5">This protein binds to 23S rRNA in the presence of protein L20.</text>
</comment>
<keyword evidence="3 4" id="KW-0687">Ribonucleoprotein</keyword>
<sequence length="99" mass="11358">MLAIVLIGGKQYSVDINHEIYVEKLPNKVGDVVQFTQVLMVNDKIGNPYLKDAVVECEVIKQGKQRKIDVIHHISQKHHTRKYGHRQPYTKLKVKAIKG</sequence>